<evidence type="ECO:0000313" key="1">
    <source>
        <dbReference type="EMBL" id="AKJ69041.1"/>
    </source>
</evidence>
<organism evidence="1 2">
    <name type="scientific">Pandoraea thiooxydans</name>
    <dbReference type="NCBI Taxonomy" id="445709"/>
    <lineage>
        <taxon>Bacteria</taxon>
        <taxon>Pseudomonadati</taxon>
        <taxon>Pseudomonadota</taxon>
        <taxon>Betaproteobacteria</taxon>
        <taxon>Burkholderiales</taxon>
        <taxon>Burkholderiaceae</taxon>
        <taxon>Pandoraea</taxon>
    </lineage>
</organism>
<reference evidence="2" key="1">
    <citation type="submission" date="2015-06" db="EMBL/GenBank/DDBJ databases">
        <authorList>
            <person name="Lim Y.L."/>
            <person name="Ee R."/>
            <person name="Yong D."/>
            <person name="How K.Y."/>
            <person name="Yin W.F."/>
            <person name="Chan K.G."/>
        </authorList>
    </citation>
    <scope>NUCLEOTIDE SEQUENCE [LARGE SCALE GENOMIC DNA]</scope>
    <source>
        <strain evidence="2">DSM 25325</strain>
    </source>
</reference>
<proteinExistence type="predicted"/>
<dbReference type="OrthoDB" id="9784724at2"/>
<dbReference type="KEGG" id="ptx:ABW99_13320"/>
<name>A0A0G3EWD6_9BURK</name>
<accession>A0A0G3EWD6</accession>
<protein>
    <submittedName>
        <fullName evidence="1">Uncharacterized protein</fullName>
    </submittedName>
</protein>
<dbReference type="RefSeq" id="WP_047214938.1">
    <property type="nucleotide sequence ID" value="NZ_CP011568.3"/>
</dbReference>
<sequence length="120" mass="12975">MRYSASPEAAIEAGDAPAEGQLPCWPAVYDEVFSSDAHPAIKAHFSLKPSMIPRLFALRRAVMLQGDDVLRSTDSREDVRAMSVGLAELEQDITDDIARDDTSAIREEALTPASSPGRAC</sequence>
<dbReference type="Proteomes" id="UP000036700">
    <property type="component" value="Chromosome"/>
</dbReference>
<gene>
    <name evidence="1" type="ORF">ABW99_13320</name>
</gene>
<dbReference type="PATRIC" id="fig|445709.3.peg.2823"/>
<evidence type="ECO:0000313" key="2">
    <source>
        <dbReference type="Proteomes" id="UP000036700"/>
    </source>
</evidence>
<dbReference type="EMBL" id="CP011568">
    <property type="protein sequence ID" value="AKJ69041.1"/>
    <property type="molecule type" value="Genomic_DNA"/>
</dbReference>
<keyword evidence="2" id="KW-1185">Reference proteome</keyword>
<dbReference type="AlphaFoldDB" id="A0A0G3EWD6"/>